<dbReference type="AlphaFoldDB" id="A0A6N2ZT11"/>
<dbReference type="Pfam" id="PF12680">
    <property type="entry name" value="SnoaL_2"/>
    <property type="match status" value="1"/>
</dbReference>
<evidence type="ECO:0000313" key="2">
    <source>
        <dbReference type="EMBL" id="VYT82571.1"/>
    </source>
</evidence>
<accession>A0A6N2ZT11</accession>
<dbReference type="InterPro" id="IPR032710">
    <property type="entry name" value="NTF2-like_dom_sf"/>
</dbReference>
<name>A0A6N2ZT11_9ACTN</name>
<dbReference type="Pfam" id="PF07751">
    <property type="entry name" value="Abi_2"/>
    <property type="match status" value="1"/>
</dbReference>
<reference evidence="2" key="1">
    <citation type="submission" date="2019-11" db="EMBL/GenBank/DDBJ databases">
        <authorList>
            <person name="Feng L."/>
        </authorList>
    </citation>
    <scope>NUCLEOTIDE SEQUENCE</scope>
    <source>
        <strain evidence="2">CintestinalisLFYP54</strain>
    </source>
</reference>
<dbReference type="InterPro" id="IPR037401">
    <property type="entry name" value="SnoaL-like"/>
</dbReference>
<dbReference type="Gene3D" id="3.10.450.50">
    <property type="match status" value="1"/>
</dbReference>
<dbReference type="InterPro" id="IPR011664">
    <property type="entry name" value="Abi_system_AbiD/AbiF-like"/>
</dbReference>
<sequence>MTLDIEKSTAPLMWMERWLSEPRLRRYLDACQGDFARALELYEWNLDLGAALMKDIAYFEVALRNAYDRMMRERYVEGGNWLLDDQSPVNRELPRKTRSGSVRDANALNRKAIKDALAPGRREAAPGSVVAHLPFGFWAHLSDRAHERVLWIPYLQRVWPRGTNRAELDARIRLINECRNRIAHHERLFQPSKAELEPVAVDRIIVDLLYQLVPEGSWLLSDGETRVERFLREHPLDAIISSNCSKATSTQERAIQDYFAMWVTRDFSRFDELFSPCCRYEEGYGPIYEGTEELHRWIEHMLAIQHVMAWDIHDMVFAADGRSVTVAWTFVATERESYTFDGCSVIHFDEQGRIDSIREFEAKQERCFPQRRKEGAGQ</sequence>
<dbReference type="RefSeq" id="WP_156848405.1">
    <property type="nucleotide sequence ID" value="NZ_CACRTN010000011.1"/>
</dbReference>
<dbReference type="EMBL" id="CACRTN010000011">
    <property type="protein sequence ID" value="VYT82571.1"/>
    <property type="molecule type" value="Genomic_DNA"/>
</dbReference>
<protein>
    <submittedName>
        <fullName evidence="2">Abi-like protein</fullName>
    </submittedName>
</protein>
<feature type="domain" description="SnoaL-like" evidence="1">
    <location>
        <begin position="255"/>
        <end position="354"/>
    </location>
</feature>
<proteinExistence type="predicted"/>
<dbReference type="SUPFAM" id="SSF54427">
    <property type="entry name" value="NTF2-like"/>
    <property type="match status" value="1"/>
</dbReference>
<evidence type="ECO:0000259" key="1">
    <source>
        <dbReference type="Pfam" id="PF12680"/>
    </source>
</evidence>
<organism evidence="2">
    <name type="scientific">Collinsella intestinalis</name>
    <dbReference type="NCBI Taxonomy" id="147207"/>
    <lineage>
        <taxon>Bacteria</taxon>
        <taxon>Bacillati</taxon>
        <taxon>Actinomycetota</taxon>
        <taxon>Coriobacteriia</taxon>
        <taxon>Coriobacteriales</taxon>
        <taxon>Coriobacteriaceae</taxon>
        <taxon>Collinsella</taxon>
    </lineage>
</organism>
<gene>
    <name evidence="2" type="ORF">CILFYP54_00050</name>
</gene>